<dbReference type="Pfam" id="PF06962">
    <property type="entry name" value="rRNA_methylase"/>
    <property type="match status" value="1"/>
</dbReference>
<name>A0ABX8JAA3_9BACT</name>
<keyword evidence="2" id="KW-1185">Reference proteome</keyword>
<organism evidence="1 2">
    <name type="scientific">Geomonas oryzisoli</name>
    <dbReference type="NCBI Taxonomy" id="2847992"/>
    <lineage>
        <taxon>Bacteria</taxon>
        <taxon>Pseudomonadati</taxon>
        <taxon>Thermodesulfobacteriota</taxon>
        <taxon>Desulfuromonadia</taxon>
        <taxon>Geobacterales</taxon>
        <taxon>Geobacteraceae</taxon>
        <taxon>Geomonas</taxon>
    </lineage>
</organism>
<dbReference type="InterPro" id="IPR010719">
    <property type="entry name" value="MnmM_MeTrfase"/>
</dbReference>
<accession>A0ABX8JAA3</accession>
<keyword evidence="1" id="KW-0489">Methyltransferase</keyword>
<dbReference type="EMBL" id="CP076723">
    <property type="protein sequence ID" value="QWV94307.1"/>
    <property type="molecule type" value="Genomic_DNA"/>
</dbReference>
<gene>
    <name evidence="1" type="ORF">KP004_03735</name>
</gene>
<dbReference type="RefSeq" id="WP_216801049.1">
    <property type="nucleotide sequence ID" value="NZ_CP076723.1"/>
</dbReference>
<protein>
    <submittedName>
        <fullName evidence="1">Class I SAM-dependent methyltransferase</fullName>
    </submittedName>
</protein>
<dbReference type="PANTHER" id="PTHR35276">
    <property type="entry name" value="S-ADENOSYL-L-METHIONINE-DEPENDENT METHYLTRANSFERASES SUPERFAMILY PROTEIN"/>
    <property type="match status" value="1"/>
</dbReference>
<evidence type="ECO:0000313" key="2">
    <source>
        <dbReference type="Proteomes" id="UP000683557"/>
    </source>
</evidence>
<proteinExistence type="predicted"/>
<dbReference type="GO" id="GO:0032259">
    <property type="term" value="P:methylation"/>
    <property type="evidence" value="ECO:0007669"/>
    <property type="project" value="UniProtKB-KW"/>
</dbReference>
<dbReference type="CDD" id="cd02440">
    <property type="entry name" value="AdoMet_MTases"/>
    <property type="match status" value="1"/>
</dbReference>
<keyword evidence="1" id="KW-0808">Transferase</keyword>
<dbReference type="GO" id="GO:0008168">
    <property type="term" value="F:methyltransferase activity"/>
    <property type="evidence" value="ECO:0007669"/>
    <property type="project" value="UniProtKB-KW"/>
</dbReference>
<dbReference type="Proteomes" id="UP000683557">
    <property type="component" value="Chromosome"/>
</dbReference>
<dbReference type="PANTHER" id="PTHR35276:SF1">
    <property type="entry name" value="TRNA (MNM(5)S(2)U34)-METHYLTRANSFERASE, CHLOROPLASTIC"/>
    <property type="match status" value="1"/>
</dbReference>
<reference evidence="1 2" key="1">
    <citation type="submission" date="2021-06" db="EMBL/GenBank/DDBJ databases">
        <title>Gemonas diversity in paddy soil.</title>
        <authorList>
            <person name="Liu G."/>
        </authorList>
    </citation>
    <scope>NUCLEOTIDE SEQUENCE [LARGE SCALE GENOMIC DNA]</scope>
    <source>
        <strain evidence="1 2">RG10</strain>
    </source>
</reference>
<evidence type="ECO:0000313" key="1">
    <source>
        <dbReference type="EMBL" id="QWV94307.1"/>
    </source>
</evidence>
<sequence length="195" mass="21028">MVKAGNKAESLRGAVPLSHYFLRERVQPGDLVVDATCGNGFDTLLLAQLVGETGRVWAFDVQPRAIAATRELLEREGCRARVELVETGHERLAESVPPGVRAVAFNLGYLPGGDSTLITDPGNTVLALSQAAELLTPGGFITIALYTGHAGGPEEASAVEGWAALLHPGRFNVWRHRQLNRPDTAPYLVLVERIR</sequence>